<feature type="transmembrane region" description="Helical" evidence="1">
    <location>
        <begin position="27"/>
        <end position="49"/>
    </location>
</feature>
<organism evidence="3 4">
    <name type="scientific">Phormidium pseudopriestleyi FRX01</name>
    <dbReference type="NCBI Taxonomy" id="1759528"/>
    <lineage>
        <taxon>Bacteria</taxon>
        <taxon>Bacillati</taxon>
        <taxon>Cyanobacteriota</taxon>
        <taxon>Cyanophyceae</taxon>
        <taxon>Oscillatoriophycideae</taxon>
        <taxon>Oscillatoriales</taxon>
        <taxon>Oscillatoriaceae</taxon>
        <taxon>Phormidium</taxon>
    </lineage>
</organism>
<keyword evidence="1" id="KW-0472">Membrane</keyword>
<gene>
    <name evidence="2" type="ORF">J0895_20785</name>
    <name evidence="3" type="ORF">J0895_21460</name>
</gene>
<dbReference type="EMBL" id="JAFLQW010000566">
    <property type="protein sequence ID" value="MBO0351603.1"/>
    <property type="molecule type" value="Genomic_DNA"/>
</dbReference>
<sequence length="70" mass="7908">MTIAVGRAQTERGWFDVLDDWLKRDRFVFIGWSGLLLFPCAYLAVGGWLTGTTFVTSWYTHGLASSYLEG</sequence>
<feature type="non-terminal residue" evidence="3">
    <location>
        <position position="70"/>
    </location>
</feature>
<accession>A0ABS3FWU4</accession>
<reference evidence="3 4" key="1">
    <citation type="submission" date="2021-03" db="EMBL/GenBank/DDBJ databases">
        <title>Metabolic Capacity of the Antarctic Cyanobacterium Phormidium pseudopriestleyi that Sustains Oxygenic Photosynthesis in the Presence of Hydrogen Sulfide.</title>
        <authorList>
            <person name="Lumian J.E."/>
            <person name="Jungblut A.D."/>
            <person name="Dillon M.L."/>
            <person name="Hawes I."/>
            <person name="Doran P.T."/>
            <person name="Mackey T.J."/>
            <person name="Dick G.J."/>
            <person name="Grettenberger C.L."/>
            <person name="Sumner D.Y."/>
        </authorList>
    </citation>
    <scope>NUCLEOTIDE SEQUENCE [LARGE SCALE GENOMIC DNA]</scope>
    <source>
        <strain evidence="3 4">FRX01</strain>
    </source>
</reference>
<dbReference type="Proteomes" id="UP000664844">
    <property type="component" value="Unassembled WGS sequence"/>
</dbReference>
<dbReference type="SUPFAM" id="SSF81483">
    <property type="entry name" value="Bacterial photosystem II reaction centre, L and M subunits"/>
    <property type="match status" value="1"/>
</dbReference>
<dbReference type="InterPro" id="IPR036854">
    <property type="entry name" value="Photo_II_D1/D2_sf"/>
</dbReference>
<keyword evidence="1" id="KW-1133">Transmembrane helix</keyword>
<dbReference type="PANTHER" id="PTHR33149:SF12">
    <property type="entry name" value="PHOTOSYSTEM II D2 PROTEIN"/>
    <property type="match status" value="1"/>
</dbReference>
<evidence type="ECO:0000313" key="3">
    <source>
        <dbReference type="EMBL" id="MBO0351603.1"/>
    </source>
</evidence>
<evidence type="ECO:0000256" key="1">
    <source>
        <dbReference type="SAM" id="Phobius"/>
    </source>
</evidence>
<proteinExistence type="predicted"/>
<evidence type="ECO:0000313" key="4">
    <source>
        <dbReference type="Proteomes" id="UP000664844"/>
    </source>
</evidence>
<protein>
    <submittedName>
        <fullName evidence="3">Photosystem II D2 protein (Photosystem q(A) protein)</fullName>
    </submittedName>
</protein>
<evidence type="ECO:0000313" key="2">
    <source>
        <dbReference type="EMBL" id="MBO0351469.1"/>
    </source>
</evidence>
<name>A0ABS3FWU4_9CYAN</name>
<keyword evidence="1" id="KW-0812">Transmembrane</keyword>
<comment type="caution">
    <text evidence="3">The sequence shown here is derived from an EMBL/GenBank/DDBJ whole genome shotgun (WGS) entry which is preliminary data.</text>
</comment>
<dbReference type="EMBL" id="JAFLQW010000549">
    <property type="protein sequence ID" value="MBO0351469.1"/>
    <property type="molecule type" value="Genomic_DNA"/>
</dbReference>
<dbReference type="InterPro" id="IPR055266">
    <property type="entry name" value="D1/D2"/>
</dbReference>
<dbReference type="PANTHER" id="PTHR33149">
    <property type="entry name" value="PHOTOSYSTEM II PROTEIN D1"/>
    <property type="match status" value="1"/>
</dbReference>
<keyword evidence="4" id="KW-1185">Reference proteome</keyword>